<organism evidence="1 2">
    <name type="scientific">Phyllotreta striolata</name>
    <name type="common">Striped flea beetle</name>
    <name type="synonym">Crioceris striolata</name>
    <dbReference type="NCBI Taxonomy" id="444603"/>
    <lineage>
        <taxon>Eukaryota</taxon>
        <taxon>Metazoa</taxon>
        <taxon>Ecdysozoa</taxon>
        <taxon>Arthropoda</taxon>
        <taxon>Hexapoda</taxon>
        <taxon>Insecta</taxon>
        <taxon>Pterygota</taxon>
        <taxon>Neoptera</taxon>
        <taxon>Endopterygota</taxon>
        <taxon>Coleoptera</taxon>
        <taxon>Polyphaga</taxon>
        <taxon>Cucujiformia</taxon>
        <taxon>Chrysomeloidea</taxon>
        <taxon>Chrysomelidae</taxon>
        <taxon>Galerucinae</taxon>
        <taxon>Alticini</taxon>
        <taxon>Phyllotreta</taxon>
    </lineage>
</organism>
<evidence type="ECO:0000313" key="1">
    <source>
        <dbReference type="EMBL" id="CAG9862909.1"/>
    </source>
</evidence>
<dbReference type="PANTHER" id="PTHR11008:SF14">
    <property type="entry name" value="CIRCADIAN CLOCK-CONTROLLED PROTEIN-LIKE PROTEIN"/>
    <property type="match status" value="1"/>
</dbReference>
<keyword evidence="2" id="KW-1185">Reference proteome</keyword>
<dbReference type="EMBL" id="OU900099">
    <property type="protein sequence ID" value="CAG9862909.1"/>
    <property type="molecule type" value="Genomic_DNA"/>
</dbReference>
<evidence type="ECO:0000313" key="2">
    <source>
        <dbReference type="Proteomes" id="UP001153712"/>
    </source>
</evidence>
<protein>
    <submittedName>
        <fullName evidence="1">Uncharacterized protein</fullName>
    </submittedName>
</protein>
<proteinExistence type="predicted"/>
<dbReference type="OrthoDB" id="7419171at2759"/>
<dbReference type="PANTHER" id="PTHR11008">
    <property type="entry name" value="PROTEIN TAKEOUT-LIKE PROTEIN"/>
    <property type="match status" value="1"/>
</dbReference>
<dbReference type="AlphaFoldDB" id="A0A9N9TV67"/>
<accession>A0A9N9TV67</accession>
<gene>
    <name evidence="1" type="ORF">PHYEVI_LOCUS9213</name>
</gene>
<name>A0A9N9TV67_PHYSR</name>
<sequence>MLILLLFCFVYVEAAKKLPPYVQQCYRNDPNLSKCIEKNVEMLQPKLINGIAELKIPNLNPYPLPATQLFWNNLELNMSNIQAYNINDYKVKSIIFNYEERTWDMEWIIREVRIETDYAIRGKIMVFELNTGGKFEGTFRELSEKYTGTFDIVDKKGKEYLKVKSTDLKAKSKSERFHFTNVFKDDELNTRANEILNENADLITDEVFPAVLKLVKLPVDNVFIQLLETYPADVLFPVKK</sequence>
<dbReference type="Gene3D" id="3.15.10.30">
    <property type="entry name" value="Haemolymph juvenile hormone binding protein"/>
    <property type="match status" value="1"/>
</dbReference>
<dbReference type="Proteomes" id="UP001153712">
    <property type="component" value="Chromosome 6"/>
</dbReference>
<dbReference type="GO" id="GO:0005615">
    <property type="term" value="C:extracellular space"/>
    <property type="evidence" value="ECO:0007669"/>
    <property type="project" value="TreeGrafter"/>
</dbReference>
<dbReference type="SMART" id="SM00700">
    <property type="entry name" value="JHBP"/>
    <property type="match status" value="1"/>
</dbReference>
<reference evidence="1" key="1">
    <citation type="submission" date="2022-01" db="EMBL/GenBank/DDBJ databases">
        <authorList>
            <person name="King R."/>
        </authorList>
    </citation>
    <scope>NUCLEOTIDE SEQUENCE</scope>
</reference>
<dbReference type="Pfam" id="PF06585">
    <property type="entry name" value="JHBP"/>
    <property type="match status" value="1"/>
</dbReference>
<dbReference type="InterPro" id="IPR038606">
    <property type="entry name" value="To_sf"/>
</dbReference>
<dbReference type="InterPro" id="IPR010562">
    <property type="entry name" value="Haemolymph_juvenile_hormone-bd"/>
</dbReference>